<evidence type="ECO:0000256" key="6">
    <source>
        <dbReference type="ARBA" id="ARBA00022679"/>
    </source>
</evidence>
<dbReference type="InterPro" id="IPR004358">
    <property type="entry name" value="Sig_transdc_His_kin-like_C"/>
</dbReference>
<accession>A0A2R8BUM7</accession>
<dbReference type="CDD" id="cd00088">
    <property type="entry name" value="HPT"/>
    <property type="match status" value="1"/>
</dbReference>
<evidence type="ECO:0000256" key="3">
    <source>
        <dbReference type="ARBA" id="ARBA00021495"/>
    </source>
</evidence>
<dbReference type="GO" id="GO:0005524">
    <property type="term" value="F:ATP binding"/>
    <property type="evidence" value="ECO:0007669"/>
    <property type="project" value="UniProtKB-KW"/>
</dbReference>
<dbReference type="EMBL" id="ONZF01000003">
    <property type="protein sequence ID" value="SPJ23858.1"/>
    <property type="molecule type" value="Genomic_DNA"/>
</dbReference>
<evidence type="ECO:0000259" key="16">
    <source>
        <dbReference type="PROSITE" id="PS50894"/>
    </source>
</evidence>
<dbReference type="SMART" id="SM01231">
    <property type="entry name" value="H-kinase_dim"/>
    <property type="match status" value="1"/>
</dbReference>
<dbReference type="SUPFAM" id="SSF47226">
    <property type="entry name" value="Histidine-containing phosphotransfer domain, HPT domain"/>
    <property type="match status" value="1"/>
</dbReference>
<keyword evidence="9" id="KW-0067">ATP-binding</keyword>
<keyword evidence="5 12" id="KW-0597">Phosphoprotein</keyword>
<dbReference type="SUPFAM" id="SSF55874">
    <property type="entry name" value="ATPase domain of HSP90 chaperone/DNA topoisomerase II/histidine kinase"/>
    <property type="match status" value="1"/>
</dbReference>
<dbReference type="Gene3D" id="2.30.30.40">
    <property type="entry name" value="SH3 Domains"/>
    <property type="match status" value="1"/>
</dbReference>
<sequence length="678" mass="73953">MSSLDEIKEMFFVECDEQLEALADGLAELETGDAISETVNTMFRAVHSVKGGAASFNLDALTQFAHAFEFVLDDLRSERISVTPEVVRHLYKAADHLAALISDGGNGESFNSEQLEAMITEIGALATSEIPTENEADELVFEPMQLDFEAPDIRIFDIIFRPSQKLYDLGHDPVHLFRELAGMGELRSVPDIPKNLDSELLSLVLELETDSKLEEVAEVFEFIDGLAELNLTVRQEENQGDDLPDIPLPAVPDPAPGATEDALKTEVGTSSPHKPPTTKPTLRVDLGLVDNLINLVGELVINQSVLSQATYNLQSDSGARVGQSLEELKNLTRQIQECVMSLRAQSVKTLFQRMARIVRETADVSGKDVHFELDGESTEVDRTVIEHLVDPLTHILRNSIDHGLESPEVRVMNGKEPSGNVRLSAQHRSGRVVIEATDDGGGIDRKRVLAKAIEKGMVPDNAKLSDQEIDRLLFAPGFSTAESVTSLSGRGVGMDVVNKEIQKLGGRIAISSEAGQGTSLTISLPLTLAVLDGMVVDVAGQTMVVPLSAIFETIRPRAGQIHRVEPGKSMIRIRDVLVPVIDLSVMFGYPRETPADIFSQVLLLTESAEQERRALIVDRIYDQRQVVIKSLENNYGQVAGVSAATILGDGKIALIIDPDEIVNIDAVKIPSTQLEAMQ</sequence>
<dbReference type="Gene3D" id="1.10.287.560">
    <property type="entry name" value="Histidine kinase CheA-like, homodimeric domain"/>
    <property type="match status" value="1"/>
</dbReference>
<evidence type="ECO:0000256" key="12">
    <source>
        <dbReference type="PROSITE-ProRule" id="PRU00110"/>
    </source>
</evidence>
<evidence type="ECO:0000256" key="2">
    <source>
        <dbReference type="ARBA" id="ARBA00012438"/>
    </source>
</evidence>
<dbReference type="PROSITE" id="PS50109">
    <property type="entry name" value="HIS_KIN"/>
    <property type="match status" value="1"/>
</dbReference>
<dbReference type="CDD" id="cd16916">
    <property type="entry name" value="HATPase_CheA-like"/>
    <property type="match status" value="1"/>
</dbReference>
<dbReference type="AlphaFoldDB" id="A0A2R8BUM7"/>
<keyword evidence="6 17" id="KW-0808">Transferase</keyword>
<dbReference type="InterPro" id="IPR036641">
    <property type="entry name" value="HPT_dom_sf"/>
</dbReference>
<evidence type="ECO:0000256" key="5">
    <source>
        <dbReference type="ARBA" id="ARBA00022553"/>
    </source>
</evidence>
<dbReference type="InterPro" id="IPR036097">
    <property type="entry name" value="HisK_dim/P_sf"/>
</dbReference>
<dbReference type="SMART" id="SM00073">
    <property type="entry name" value="HPT"/>
    <property type="match status" value="1"/>
</dbReference>
<dbReference type="GO" id="GO:0005737">
    <property type="term" value="C:cytoplasm"/>
    <property type="evidence" value="ECO:0007669"/>
    <property type="project" value="InterPro"/>
</dbReference>
<dbReference type="FunFam" id="3.30.565.10:FF:000016">
    <property type="entry name" value="Chemotaxis protein CheA, putative"/>
    <property type="match status" value="1"/>
</dbReference>
<dbReference type="GO" id="GO:0006935">
    <property type="term" value="P:chemotaxis"/>
    <property type="evidence" value="ECO:0007669"/>
    <property type="project" value="UniProtKB-KW"/>
</dbReference>
<evidence type="ECO:0000256" key="11">
    <source>
        <dbReference type="ARBA" id="ARBA00035100"/>
    </source>
</evidence>
<dbReference type="InterPro" id="IPR051315">
    <property type="entry name" value="Bact_Chemotaxis_CheA"/>
</dbReference>
<dbReference type="OrthoDB" id="9803176at2"/>
<reference evidence="17 18" key="1">
    <citation type="submission" date="2018-03" db="EMBL/GenBank/DDBJ databases">
        <authorList>
            <person name="Keele B.F."/>
        </authorList>
    </citation>
    <scope>NUCLEOTIDE SEQUENCE [LARGE SCALE GENOMIC DNA]</scope>
    <source>
        <strain evidence="17 18">CECT 8504</strain>
    </source>
</reference>
<keyword evidence="18" id="KW-1185">Reference proteome</keyword>
<dbReference type="FunFam" id="2.30.30.40:FF:000048">
    <property type="entry name" value="Chemotaxis protein CheA, putative"/>
    <property type="match status" value="1"/>
</dbReference>
<dbReference type="Gene3D" id="3.30.565.10">
    <property type="entry name" value="Histidine kinase-like ATPase, C-terminal domain"/>
    <property type="match status" value="1"/>
</dbReference>
<evidence type="ECO:0000256" key="13">
    <source>
        <dbReference type="SAM" id="MobiDB-lite"/>
    </source>
</evidence>
<dbReference type="InterPro" id="IPR036061">
    <property type="entry name" value="CheW-like_dom_sf"/>
</dbReference>
<dbReference type="InterPro" id="IPR003594">
    <property type="entry name" value="HATPase_dom"/>
</dbReference>
<evidence type="ECO:0000259" key="14">
    <source>
        <dbReference type="PROSITE" id="PS50109"/>
    </source>
</evidence>
<keyword evidence="8" id="KW-0418">Kinase</keyword>
<dbReference type="InterPro" id="IPR005467">
    <property type="entry name" value="His_kinase_dom"/>
</dbReference>
<feature type="domain" description="HPt" evidence="16">
    <location>
        <begin position="1"/>
        <end position="104"/>
    </location>
</feature>
<dbReference type="EC" id="2.7.13.3" evidence="2"/>
<evidence type="ECO:0000313" key="18">
    <source>
        <dbReference type="Proteomes" id="UP000244912"/>
    </source>
</evidence>
<comment type="catalytic activity">
    <reaction evidence="1">
        <text>ATP + protein L-histidine = ADP + protein N-phospho-L-histidine.</text>
        <dbReference type="EC" id="2.7.13.3"/>
    </reaction>
</comment>
<dbReference type="PRINTS" id="PR00344">
    <property type="entry name" value="BCTRLSENSOR"/>
</dbReference>
<dbReference type="Pfam" id="PF01584">
    <property type="entry name" value="CheW"/>
    <property type="match status" value="1"/>
</dbReference>
<dbReference type="InterPro" id="IPR004105">
    <property type="entry name" value="CheA-like_dim"/>
</dbReference>
<dbReference type="CDD" id="cd00731">
    <property type="entry name" value="CheA_reg"/>
    <property type="match status" value="1"/>
</dbReference>
<evidence type="ECO:0000256" key="4">
    <source>
        <dbReference type="ARBA" id="ARBA00022500"/>
    </source>
</evidence>
<proteinExistence type="predicted"/>
<name>A0A2R8BUM7_9RHOB</name>
<dbReference type="Gene3D" id="1.20.120.160">
    <property type="entry name" value="HPT domain"/>
    <property type="match status" value="1"/>
</dbReference>
<dbReference type="SUPFAM" id="SSF47384">
    <property type="entry name" value="Homodimeric domain of signal transducing histidine kinase"/>
    <property type="match status" value="1"/>
</dbReference>
<dbReference type="SMART" id="SM00260">
    <property type="entry name" value="CheW"/>
    <property type="match status" value="1"/>
</dbReference>
<dbReference type="PROSITE" id="PS50894">
    <property type="entry name" value="HPT"/>
    <property type="match status" value="1"/>
</dbReference>
<gene>
    <name evidence="17" type="primary">cheA_2</name>
    <name evidence="17" type="ORF">PAA8504_01676</name>
</gene>
<keyword evidence="4" id="KW-0145">Chemotaxis</keyword>
<feature type="region of interest" description="Disordered" evidence="13">
    <location>
        <begin position="239"/>
        <end position="279"/>
    </location>
</feature>
<dbReference type="InterPro" id="IPR002545">
    <property type="entry name" value="CheW-lke_dom"/>
</dbReference>
<dbReference type="Proteomes" id="UP000244912">
    <property type="component" value="Unassembled WGS sequence"/>
</dbReference>
<evidence type="ECO:0000256" key="1">
    <source>
        <dbReference type="ARBA" id="ARBA00000085"/>
    </source>
</evidence>
<evidence type="ECO:0000313" key="17">
    <source>
        <dbReference type="EMBL" id="SPJ23858.1"/>
    </source>
</evidence>
<dbReference type="Pfam" id="PF02518">
    <property type="entry name" value="HATPase_c"/>
    <property type="match status" value="1"/>
</dbReference>
<dbReference type="SUPFAM" id="SSF50341">
    <property type="entry name" value="CheW-like"/>
    <property type="match status" value="1"/>
</dbReference>
<organism evidence="17 18">
    <name type="scientific">Palleronia abyssalis</name>
    <dbReference type="NCBI Taxonomy" id="1501240"/>
    <lineage>
        <taxon>Bacteria</taxon>
        <taxon>Pseudomonadati</taxon>
        <taxon>Pseudomonadota</taxon>
        <taxon>Alphaproteobacteria</taxon>
        <taxon>Rhodobacterales</taxon>
        <taxon>Roseobacteraceae</taxon>
        <taxon>Palleronia</taxon>
    </lineage>
</organism>
<evidence type="ECO:0000256" key="7">
    <source>
        <dbReference type="ARBA" id="ARBA00022741"/>
    </source>
</evidence>
<dbReference type="PANTHER" id="PTHR43395">
    <property type="entry name" value="SENSOR HISTIDINE KINASE CHEA"/>
    <property type="match status" value="1"/>
</dbReference>
<keyword evidence="7" id="KW-0547">Nucleotide-binding</keyword>
<dbReference type="GO" id="GO:0000155">
    <property type="term" value="F:phosphorelay sensor kinase activity"/>
    <property type="evidence" value="ECO:0007669"/>
    <property type="project" value="InterPro"/>
</dbReference>
<dbReference type="InterPro" id="IPR036890">
    <property type="entry name" value="HATPase_C_sf"/>
</dbReference>
<dbReference type="InterPro" id="IPR037006">
    <property type="entry name" value="CheA-like_homodim_sf"/>
</dbReference>
<evidence type="ECO:0000256" key="9">
    <source>
        <dbReference type="ARBA" id="ARBA00022840"/>
    </source>
</evidence>
<feature type="domain" description="CheW-like" evidence="15">
    <location>
        <begin position="530"/>
        <end position="667"/>
    </location>
</feature>
<dbReference type="Pfam" id="PF01627">
    <property type="entry name" value="Hpt"/>
    <property type="match status" value="1"/>
</dbReference>
<comment type="function">
    <text evidence="11">Involved in the transmission of sensory signals from the chemoreceptors to the flagellar motors. CheA is autophosphorylated; it can transfer its phosphate group to either CheB or CheY.</text>
</comment>
<feature type="modified residue" description="Phosphohistidine" evidence="12">
    <location>
        <position position="47"/>
    </location>
</feature>
<keyword evidence="10" id="KW-0902">Two-component regulatory system</keyword>
<dbReference type="RefSeq" id="WP_108893717.1">
    <property type="nucleotide sequence ID" value="NZ_ONZF01000003.1"/>
</dbReference>
<dbReference type="PROSITE" id="PS50851">
    <property type="entry name" value="CHEW"/>
    <property type="match status" value="1"/>
</dbReference>
<protein>
    <recommendedName>
        <fullName evidence="3">Chemotaxis protein CheA</fullName>
        <ecNumber evidence="2">2.7.13.3</ecNumber>
    </recommendedName>
</protein>
<dbReference type="InterPro" id="IPR008207">
    <property type="entry name" value="Sig_transdc_His_kin_Hpt_dom"/>
</dbReference>
<dbReference type="Pfam" id="PF02895">
    <property type="entry name" value="H-kinase_dim"/>
    <property type="match status" value="1"/>
</dbReference>
<dbReference type="SMART" id="SM00387">
    <property type="entry name" value="HATPase_c"/>
    <property type="match status" value="1"/>
</dbReference>
<evidence type="ECO:0000259" key="15">
    <source>
        <dbReference type="PROSITE" id="PS50851"/>
    </source>
</evidence>
<feature type="compositionally biased region" description="Pro residues" evidence="13">
    <location>
        <begin position="246"/>
        <end position="255"/>
    </location>
</feature>
<dbReference type="PANTHER" id="PTHR43395:SF10">
    <property type="entry name" value="CHEMOTAXIS PROTEIN CHEA"/>
    <property type="match status" value="1"/>
</dbReference>
<evidence type="ECO:0000256" key="10">
    <source>
        <dbReference type="ARBA" id="ARBA00023012"/>
    </source>
</evidence>
<evidence type="ECO:0000256" key="8">
    <source>
        <dbReference type="ARBA" id="ARBA00022777"/>
    </source>
</evidence>
<feature type="domain" description="Histidine kinase" evidence="14">
    <location>
        <begin position="277"/>
        <end position="528"/>
    </location>
</feature>